<dbReference type="AlphaFoldDB" id="A0A077RDN8"/>
<dbReference type="EMBL" id="HG529673">
    <property type="protein sequence ID" value="CDI56059.1"/>
    <property type="molecule type" value="Genomic_DNA"/>
</dbReference>
<proteinExistence type="predicted"/>
<sequence length="41" mass="4701">MVSGTANDWRLFFTAAFFRDQPAVEQCDRGKVLGELRVQQI</sequence>
<accession>A0A077RDN8</accession>
<protein>
    <submittedName>
        <fullName evidence="1">Uncharacterized protein</fullName>
    </submittedName>
</protein>
<evidence type="ECO:0000313" key="1">
    <source>
        <dbReference type="EMBL" id="CDI56059.1"/>
    </source>
</evidence>
<name>A0A077RDN8_9BASI</name>
<reference evidence="1" key="1">
    <citation type="journal article" date="2014" name="Genome Biol. Evol.">
        <title>Gene Loss Rather Than Gene Gain Is Associated with a Host Jump from Monocots to Dicots in the Smut Fungus Melanopsichium pennsylvanicum.</title>
        <authorList>
            <person name="Sharma R."/>
            <person name="Mishra B."/>
            <person name="Runge F."/>
            <person name="Thines M."/>
        </authorList>
    </citation>
    <scope>NUCLEOTIDE SEQUENCE</scope>
    <source>
        <strain evidence="1">4</strain>
    </source>
</reference>
<organism evidence="1">
    <name type="scientific">Melanopsichium pennsylvanicum 4</name>
    <dbReference type="NCBI Taxonomy" id="1398559"/>
    <lineage>
        <taxon>Eukaryota</taxon>
        <taxon>Fungi</taxon>
        <taxon>Dikarya</taxon>
        <taxon>Basidiomycota</taxon>
        <taxon>Ustilaginomycotina</taxon>
        <taxon>Ustilaginomycetes</taxon>
        <taxon>Ustilaginales</taxon>
        <taxon>Ustilaginaceae</taxon>
        <taxon>Melanopsichium</taxon>
    </lineage>
</organism>